<proteinExistence type="predicted"/>
<dbReference type="STRING" id="862515.HMPREF0658_1051"/>
<evidence type="ECO:0008006" key="3">
    <source>
        <dbReference type="Google" id="ProtNLM"/>
    </source>
</evidence>
<reference evidence="1" key="1">
    <citation type="submission" date="2010-07" db="EMBL/GenBank/DDBJ databases">
        <authorList>
            <person name="Muzny D."/>
            <person name="Qin X."/>
            <person name="Deng J."/>
            <person name="Jiang H."/>
            <person name="Liu Y."/>
            <person name="Qu J."/>
            <person name="Song X.-Z."/>
            <person name="Zhang L."/>
            <person name="Thornton R."/>
            <person name="Coyle M."/>
            <person name="Francisco L."/>
            <person name="Jackson L."/>
            <person name="Javaid M."/>
            <person name="Korchina V."/>
            <person name="Kovar C."/>
            <person name="Mata R."/>
            <person name="Mathew T."/>
            <person name="Ngo R."/>
            <person name="Nguyen L."/>
            <person name="Nguyen N."/>
            <person name="Okwuonu G."/>
            <person name="Ongeri F."/>
            <person name="Pham C."/>
            <person name="Simmons D."/>
            <person name="Wilczek-Boney K."/>
            <person name="Hale W."/>
            <person name="Jakkamsetti A."/>
            <person name="Pham P."/>
            <person name="Ruth R."/>
            <person name="San Lucas F."/>
            <person name="Warren J."/>
            <person name="Zhang J."/>
            <person name="Zhao Z."/>
            <person name="Zhou C."/>
            <person name="Zhu D."/>
            <person name="Lee S."/>
            <person name="Bess C."/>
            <person name="Blankenburg K."/>
            <person name="Forbes L."/>
            <person name="Fu Q."/>
            <person name="Gubbala S."/>
            <person name="Hirani K."/>
            <person name="Jayaseelan J.C."/>
            <person name="Lara F."/>
            <person name="Munidasa M."/>
            <person name="Palculict T."/>
            <person name="Patil S."/>
            <person name="Pu L.-L."/>
            <person name="Saada N."/>
            <person name="Tang L."/>
            <person name="Weissenberger G."/>
            <person name="Zhu Y."/>
            <person name="Hemphill L."/>
            <person name="Shang Y."/>
            <person name="Youmans B."/>
            <person name="Ayvaz T."/>
            <person name="Ross M."/>
            <person name="Santibanez J."/>
            <person name="Aqrawi P."/>
            <person name="Gross S."/>
            <person name="Joshi V."/>
            <person name="Fowler G."/>
            <person name="Nazareth L."/>
            <person name="Reid J."/>
            <person name="Worley K."/>
            <person name="Petrosino J."/>
            <person name="Highlander S."/>
            <person name="Gibbs R."/>
        </authorList>
    </citation>
    <scope>NUCLEOTIDE SEQUENCE [LARGE SCALE GENOMIC DNA]</scope>
    <source>
        <strain evidence="1">DSM 16973</strain>
    </source>
</reference>
<dbReference type="InterPro" id="IPR016024">
    <property type="entry name" value="ARM-type_fold"/>
</dbReference>
<dbReference type="BioCyc" id="PMAR862515-HMP:GMOO-1068-MONOMER"/>
<keyword evidence="2" id="KW-1185">Reference proteome</keyword>
<protein>
    <recommendedName>
        <fullName evidence="3">DNA alkylation repair enzyme</fullName>
    </recommendedName>
</protein>
<evidence type="ECO:0000313" key="1">
    <source>
        <dbReference type="EMBL" id="EFM02063.1"/>
    </source>
</evidence>
<gene>
    <name evidence="1" type="ORF">HMPREF0658_1051</name>
</gene>
<comment type="caution">
    <text evidence="1">The sequence shown here is derived from an EMBL/GenBank/DDBJ whole genome shotgun (WGS) entry which is preliminary data.</text>
</comment>
<organism evidence="1 2">
    <name type="scientific">Hoylesella marshii DSM 16973 = JCM 13450</name>
    <dbReference type="NCBI Taxonomy" id="862515"/>
    <lineage>
        <taxon>Bacteria</taxon>
        <taxon>Pseudomonadati</taxon>
        <taxon>Bacteroidota</taxon>
        <taxon>Bacteroidia</taxon>
        <taxon>Bacteroidales</taxon>
        <taxon>Prevotellaceae</taxon>
        <taxon>Hoylesella</taxon>
    </lineage>
</organism>
<accession>E0NSA0</accession>
<sequence length="189" mass="21890">MADGVFCFYALLYMEWRKRLSSKLHLEDVRALATEIQEKGGDADKEMLFALLSDANSKVAGNAAWVFSHFRSDQRRWLYGKQQVLIDMVMRTKNPTLLRLILSLLLRLPFTEDTLRTDFLDFCLLHITQTSAPVAIRSLCLYLAYEQCRFFPELTKELRAILSILESEALLPGLRTAKRNVLHQLKQNH</sequence>
<dbReference type="Proteomes" id="UP000004394">
    <property type="component" value="Unassembled WGS sequence"/>
</dbReference>
<dbReference type="eggNOG" id="ENOG502ZC4W">
    <property type="taxonomic scope" value="Bacteria"/>
</dbReference>
<evidence type="ECO:0000313" key="2">
    <source>
        <dbReference type="Proteomes" id="UP000004394"/>
    </source>
</evidence>
<dbReference type="AlphaFoldDB" id="E0NSA0"/>
<dbReference type="HOGENOM" id="CLU_128736_0_0_10"/>
<dbReference type="SUPFAM" id="SSF48371">
    <property type="entry name" value="ARM repeat"/>
    <property type="match status" value="1"/>
</dbReference>
<name>E0NSA0_9BACT</name>
<dbReference type="EMBL" id="AEEI01000034">
    <property type="protein sequence ID" value="EFM02063.1"/>
    <property type="molecule type" value="Genomic_DNA"/>
</dbReference>